<protein>
    <submittedName>
        <fullName evidence="2">Uncharacterized protein</fullName>
    </submittedName>
</protein>
<keyword evidence="3" id="KW-1185">Reference proteome</keyword>
<dbReference type="VEuPathDB" id="FungiDB:ASPGLDRAFT_574309"/>
<gene>
    <name evidence="2" type="ORF">ASPGLDRAFT_574309</name>
</gene>
<dbReference type="OrthoDB" id="4498187at2759"/>
<dbReference type="GeneID" id="34464515"/>
<evidence type="ECO:0000256" key="1">
    <source>
        <dbReference type="SAM" id="MobiDB-lite"/>
    </source>
</evidence>
<proteinExistence type="predicted"/>
<feature type="region of interest" description="Disordered" evidence="1">
    <location>
        <begin position="237"/>
        <end position="271"/>
    </location>
</feature>
<evidence type="ECO:0000313" key="3">
    <source>
        <dbReference type="Proteomes" id="UP000184300"/>
    </source>
</evidence>
<feature type="region of interest" description="Disordered" evidence="1">
    <location>
        <begin position="1"/>
        <end position="63"/>
    </location>
</feature>
<reference evidence="3" key="1">
    <citation type="journal article" date="2017" name="Genome Biol.">
        <title>Comparative genomics reveals high biological diversity and specific adaptations in the industrially and medically important fungal genus Aspergillus.</title>
        <authorList>
            <person name="de Vries R.P."/>
            <person name="Riley R."/>
            <person name="Wiebenga A."/>
            <person name="Aguilar-Osorio G."/>
            <person name="Amillis S."/>
            <person name="Uchima C.A."/>
            <person name="Anderluh G."/>
            <person name="Asadollahi M."/>
            <person name="Askin M."/>
            <person name="Barry K."/>
            <person name="Battaglia E."/>
            <person name="Bayram O."/>
            <person name="Benocci T."/>
            <person name="Braus-Stromeyer S.A."/>
            <person name="Caldana C."/>
            <person name="Canovas D."/>
            <person name="Cerqueira G.C."/>
            <person name="Chen F."/>
            <person name="Chen W."/>
            <person name="Choi C."/>
            <person name="Clum A."/>
            <person name="Dos Santos R.A."/>
            <person name="Damasio A.R."/>
            <person name="Diallinas G."/>
            <person name="Emri T."/>
            <person name="Fekete E."/>
            <person name="Flipphi M."/>
            <person name="Freyberg S."/>
            <person name="Gallo A."/>
            <person name="Gournas C."/>
            <person name="Habgood R."/>
            <person name="Hainaut M."/>
            <person name="Harispe M.L."/>
            <person name="Henrissat B."/>
            <person name="Hilden K.S."/>
            <person name="Hope R."/>
            <person name="Hossain A."/>
            <person name="Karabika E."/>
            <person name="Karaffa L."/>
            <person name="Karanyi Z."/>
            <person name="Krasevec N."/>
            <person name="Kuo A."/>
            <person name="Kusch H."/>
            <person name="LaButti K."/>
            <person name="Lagendijk E.L."/>
            <person name="Lapidus A."/>
            <person name="Levasseur A."/>
            <person name="Lindquist E."/>
            <person name="Lipzen A."/>
            <person name="Logrieco A.F."/>
            <person name="MacCabe A."/>
            <person name="Maekelae M.R."/>
            <person name="Malavazi I."/>
            <person name="Melin P."/>
            <person name="Meyer V."/>
            <person name="Mielnichuk N."/>
            <person name="Miskei M."/>
            <person name="Molnar A.P."/>
            <person name="Mule G."/>
            <person name="Ngan C.Y."/>
            <person name="Orejas M."/>
            <person name="Orosz E."/>
            <person name="Ouedraogo J.P."/>
            <person name="Overkamp K.M."/>
            <person name="Park H.-S."/>
            <person name="Perrone G."/>
            <person name="Piumi F."/>
            <person name="Punt P.J."/>
            <person name="Ram A.F."/>
            <person name="Ramon A."/>
            <person name="Rauscher S."/>
            <person name="Record E."/>
            <person name="Riano-Pachon D.M."/>
            <person name="Robert V."/>
            <person name="Roehrig J."/>
            <person name="Ruller R."/>
            <person name="Salamov A."/>
            <person name="Salih N.S."/>
            <person name="Samson R.A."/>
            <person name="Sandor E."/>
            <person name="Sanguinetti M."/>
            <person name="Schuetze T."/>
            <person name="Sepcic K."/>
            <person name="Shelest E."/>
            <person name="Sherlock G."/>
            <person name="Sophianopoulou V."/>
            <person name="Squina F.M."/>
            <person name="Sun H."/>
            <person name="Susca A."/>
            <person name="Todd R.B."/>
            <person name="Tsang A."/>
            <person name="Unkles S.E."/>
            <person name="van de Wiele N."/>
            <person name="van Rossen-Uffink D."/>
            <person name="Oliveira J.V."/>
            <person name="Vesth T.C."/>
            <person name="Visser J."/>
            <person name="Yu J.-H."/>
            <person name="Zhou M."/>
            <person name="Andersen M.R."/>
            <person name="Archer D.B."/>
            <person name="Baker S.E."/>
            <person name="Benoit I."/>
            <person name="Brakhage A.A."/>
            <person name="Braus G.H."/>
            <person name="Fischer R."/>
            <person name="Frisvad J.C."/>
            <person name="Goldman G.H."/>
            <person name="Houbraken J."/>
            <person name="Oakley B."/>
            <person name="Pocsi I."/>
            <person name="Scazzocchio C."/>
            <person name="Seiboth B."/>
            <person name="vanKuyk P.A."/>
            <person name="Wortman J."/>
            <person name="Dyer P.S."/>
            <person name="Grigoriev I.V."/>
        </authorList>
    </citation>
    <scope>NUCLEOTIDE SEQUENCE [LARGE SCALE GENOMIC DNA]</scope>
    <source>
        <strain evidence="3">CBS 516.65</strain>
    </source>
</reference>
<feature type="compositionally biased region" description="Polar residues" evidence="1">
    <location>
        <begin position="237"/>
        <end position="252"/>
    </location>
</feature>
<dbReference type="AlphaFoldDB" id="A0A1L9VE16"/>
<feature type="compositionally biased region" description="Polar residues" evidence="1">
    <location>
        <begin position="16"/>
        <end position="30"/>
    </location>
</feature>
<name>A0A1L9VE16_ASPGL</name>
<accession>A0A1L9VE16</accession>
<feature type="compositionally biased region" description="Low complexity" evidence="1">
    <location>
        <begin position="1"/>
        <end position="15"/>
    </location>
</feature>
<evidence type="ECO:0000313" key="2">
    <source>
        <dbReference type="EMBL" id="OJJ82146.1"/>
    </source>
</evidence>
<dbReference type="RefSeq" id="XP_022398844.1">
    <property type="nucleotide sequence ID" value="XM_022548254.1"/>
</dbReference>
<organism evidence="2 3">
    <name type="scientific">Aspergillus glaucus CBS 516.65</name>
    <dbReference type="NCBI Taxonomy" id="1160497"/>
    <lineage>
        <taxon>Eukaryota</taxon>
        <taxon>Fungi</taxon>
        <taxon>Dikarya</taxon>
        <taxon>Ascomycota</taxon>
        <taxon>Pezizomycotina</taxon>
        <taxon>Eurotiomycetes</taxon>
        <taxon>Eurotiomycetidae</taxon>
        <taxon>Eurotiales</taxon>
        <taxon>Aspergillaceae</taxon>
        <taxon>Aspergillus</taxon>
        <taxon>Aspergillus subgen. Aspergillus</taxon>
    </lineage>
</organism>
<dbReference type="Proteomes" id="UP000184300">
    <property type="component" value="Unassembled WGS sequence"/>
</dbReference>
<dbReference type="EMBL" id="KV878903">
    <property type="protein sequence ID" value="OJJ82146.1"/>
    <property type="molecule type" value="Genomic_DNA"/>
</dbReference>
<sequence>MLVTDTTDTRNGGTDPSNDSVNPDGNTTNVDEGEDATATAPATQLPIPPATPSAPCQGLPTVHSESPCRYTPTMPRHNRVASAGLRITIPDDSDYYTYALCRPPGCVYPISMPTGPEFFQFIPGPMLPYQGFQYSIPHVGVIPGSIPPDGSIHPIAAPTDSVSPLSLPEPMLPHSVPYIGSMLPAGSILVTMDDTSIIIPASPFSQGIVLGSTLWMAMLNFPQAPLASSDFATFSQSQAVPPVQDDSSSQRQPNEHVSPPEQRAYKPQHTAPKRKFSFVEPIVTPDFVANPDNHGRWEVDDYGRWYLLNVSSNKKRRIR</sequence>